<evidence type="ECO:0000259" key="6">
    <source>
        <dbReference type="Pfam" id="PF01694"/>
    </source>
</evidence>
<dbReference type="NCBIfam" id="TIGR03902">
    <property type="entry name" value="rhom_GG_sort"/>
    <property type="match status" value="1"/>
</dbReference>
<dbReference type="InterPro" id="IPR050925">
    <property type="entry name" value="Rhomboid_protease_S54"/>
</dbReference>
<dbReference type="Pfam" id="PF01694">
    <property type="entry name" value="Rhomboid"/>
    <property type="match status" value="1"/>
</dbReference>
<dbReference type="PANTHER" id="PTHR43731:SF16">
    <property type="entry name" value="RHOMBOSORTASE"/>
    <property type="match status" value="1"/>
</dbReference>
<keyword evidence="4 5" id="KW-0472">Membrane</keyword>
<dbReference type="SUPFAM" id="SSF144091">
    <property type="entry name" value="Rhomboid-like"/>
    <property type="match status" value="1"/>
</dbReference>
<proteinExistence type="predicted"/>
<gene>
    <name evidence="7" type="ORF">GCM10007855_19900</name>
</gene>
<comment type="caution">
    <text evidence="7">The sequence shown here is derived from an EMBL/GenBank/DDBJ whole genome shotgun (WGS) entry which is preliminary data.</text>
</comment>
<sequence>MFLGIEDKIESQGTFVLLKLLFPILVMLGLAQLTLVSDFFVWDRSLILQGEIWRLITGNFTHTNLPHLIMNSAALTVFCFIFKDILNPKKLWGLLFFISLMTGVLLLLSPIQSYVGLSGVLHGLFIWAAIEDIKQKRNTGWLLLIGIITKICWEQYFGASASTISLINAKVATEAHLIGAFSGGTLQLATRLITLSKVSDDPK</sequence>
<evidence type="ECO:0000313" key="8">
    <source>
        <dbReference type="Proteomes" id="UP001156660"/>
    </source>
</evidence>
<dbReference type="PANTHER" id="PTHR43731">
    <property type="entry name" value="RHOMBOID PROTEASE"/>
    <property type="match status" value="1"/>
</dbReference>
<dbReference type="Gene3D" id="1.20.1540.10">
    <property type="entry name" value="Rhomboid-like"/>
    <property type="match status" value="1"/>
</dbReference>
<dbReference type="InterPro" id="IPR035952">
    <property type="entry name" value="Rhomboid-like_sf"/>
</dbReference>
<keyword evidence="8" id="KW-1185">Reference proteome</keyword>
<dbReference type="Proteomes" id="UP001156660">
    <property type="component" value="Unassembled WGS sequence"/>
</dbReference>
<dbReference type="InterPro" id="IPR023826">
    <property type="entry name" value="Rhom-like_SP_proteobac"/>
</dbReference>
<feature type="transmembrane region" description="Helical" evidence="5">
    <location>
        <begin position="20"/>
        <end position="42"/>
    </location>
</feature>
<keyword evidence="3 5" id="KW-1133">Transmembrane helix</keyword>
<protein>
    <submittedName>
        <fullName evidence="7">Rhombosortase</fullName>
    </submittedName>
</protein>
<feature type="domain" description="Peptidase S54 rhomboid" evidence="6">
    <location>
        <begin position="50"/>
        <end position="186"/>
    </location>
</feature>
<evidence type="ECO:0000256" key="4">
    <source>
        <dbReference type="ARBA" id="ARBA00023136"/>
    </source>
</evidence>
<evidence type="ECO:0000256" key="2">
    <source>
        <dbReference type="ARBA" id="ARBA00022692"/>
    </source>
</evidence>
<dbReference type="EMBL" id="BSOU01000004">
    <property type="protein sequence ID" value="GLR75116.1"/>
    <property type="molecule type" value="Genomic_DNA"/>
</dbReference>
<evidence type="ECO:0000256" key="5">
    <source>
        <dbReference type="SAM" id="Phobius"/>
    </source>
</evidence>
<feature type="transmembrane region" description="Helical" evidence="5">
    <location>
        <begin position="62"/>
        <end position="82"/>
    </location>
</feature>
<dbReference type="InterPro" id="IPR022764">
    <property type="entry name" value="Peptidase_S54_rhomboid_dom"/>
</dbReference>
<reference evidence="8" key="1">
    <citation type="journal article" date="2019" name="Int. J. Syst. Evol. Microbiol.">
        <title>The Global Catalogue of Microorganisms (GCM) 10K type strain sequencing project: providing services to taxonomists for standard genome sequencing and annotation.</title>
        <authorList>
            <consortium name="The Broad Institute Genomics Platform"/>
            <consortium name="The Broad Institute Genome Sequencing Center for Infectious Disease"/>
            <person name="Wu L."/>
            <person name="Ma J."/>
        </authorList>
    </citation>
    <scope>NUCLEOTIDE SEQUENCE [LARGE SCALE GENOMIC DNA]</scope>
    <source>
        <strain evidence="8">NBRC 105001</strain>
    </source>
</reference>
<name>A0ABQ6AGI4_9GAMM</name>
<keyword evidence="2 5" id="KW-0812">Transmembrane</keyword>
<comment type="subcellular location">
    <subcellularLocation>
        <location evidence="1">Membrane</location>
        <topology evidence="1">Multi-pass membrane protein</topology>
    </subcellularLocation>
</comment>
<organism evidence="7 8">
    <name type="scientific">Aliivibrio sifiae</name>
    <dbReference type="NCBI Taxonomy" id="566293"/>
    <lineage>
        <taxon>Bacteria</taxon>
        <taxon>Pseudomonadati</taxon>
        <taxon>Pseudomonadota</taxon>
        <taxon>Gammaproteobacteria</taxon>
        <taxon>Vibrionales</taxon>
        <taxon>Vibrionaceae</taxon>
        <taxon>Aliivibrio</taxon>
    </lineage>
</organism>
<accession>A0ABQ6AGI4</accession>
<evidence type="ECO:0000256" key="1">
    <source>
        <dbReference type="ARBA" id="ARBA00004141"/>
    </source>
</evidence>
<evidence type="ECO:0000256" key="3">
    <source>
        <dbReference type="ARBA" id="ARBA00022989"/>
    </source>
</evidence>
<feature type="transmembrane region" description="Helical" evidence="5">
    <location>
        <begin position="91"/>
        <end position="108"/>
    </location>
</feature>
<evidence type="ECO:0000313" key="7">
    <source>
        <dbReference type="EMBL" id="GLR75116.1"/>
    </source>
</evidence>